<dbReference type="Proteomes" id="UP000006729">
    <property type="component" value="Chromosome 15"/>
</dbReference>
<evidence type="ECO:0000313" key="2">
    <source>
        <dbReference type="Proteomes" id="UP000006729"/>
    </source>
</evidence>
<dbReference type="AlphaFoldDB" id="A0A2K1XN73"/>
<organism evidence="1 2">
    <name type="scientific">Populus trichocarpa</name>
    <name type="common">Western balsam poplar</name>
    <name type="synonym">Populus balsamifera subsp. trichocarpa</name>
    <dbReference type="NCBI Taxonomy" id="3694"/>
    <lineage>
        <taxon>Eukaryota</taxon>
        <taxon>Viridiplantae</taxon>
        <taxon>Streptophyta</taxon>
        <taxon>Embryophyta</taxon>
        <taxon>Tracheophyta</taxon>
        <taxon>Spermatophyta</taxon>
        <taxon>Magnoliopsida</taxon>
        <taxon>eudicotyledons</taxon>
        <taxon>Gunneridae</taxon>
        <taxon>Pentapetalae</taxon>
        <taxon>rosids</taxon>
        <taxon>fabids</taxon>
        <taxon>Malpighiales</taxon>
        <taxon>Salicaceae</taxon>
        <taxon>Saliceae</taxon>
        <taxon>Populus</taxon>
    </lineage>
</organism>
<protein>
    <submittedName>
        <fullName evidence="1">Uncharacterized protein</fullName>
    </submittedName>
</protein>
<name>A0A2K1XN73_POPTR</name>
<evidence type="ECO:0000313" key="1">
    <source>
        <dbReference type="EMBL" id="PNT02233.1"/>
    </source>
</evidence>
<reference evidence="1 2" key="1">
    <citation type="journal article" date="2006" name="Science">
        <title>The genome of black cottonwood, Populus trichocarpa (Torr. &amp; Gray).</title>
        <authorList>
            <person name="Tuskan G.A."/>
            <person name="Difazio S."/>
            <person name="Jansson S."/>
            <person name="Bohlmann J."/>
            <person name="Grigoriev I."/>
            <person name="Hellsten U."/>
            <person name="Putnam N."/>
            <person name="Ralph S."/>
            <person name="Rombauts S."/>
            <person name="Salamov A."/>
            <person name="Schein J."/>
            <person name="Sterck L."/>
            <person name="Aerts A."/>
            <person name="Bhalerao R.R."/>
            <person name="Bhalerao R.P."/>
            <person name="Blaudez D."/>
            <person name="Boerjan W."/>
            <person name="Brun A."/>
            <person name="Brunner A."/>
            <person name="Busov V."/>
            <person name="Campbell M."/>
            <person name="Carlson J."/>
            <person name="Chalot M."/>
            <person name="Chapman J."/>
            <person name="Chen G.L."/>
            <person name="Cooper D."/>
            <person name="Coutinho P.M."/>
            <person name="Couturier J."/>
            <person name="Covert S."/>
            <person name="Cronk Q."/>
            <person name="Cunningham R."/>
            <person name="Davis J."/>
            <person name="Degroeve S."/>
            <person name="Dejardin A."/>
            <person name="Depamphilis C."/>
            <person name="Detter J."/>
            <person name="Dirks B."/>
            <person name="Dubchak I."/>
            <person name="Duplessis S."/>
            <person name="Ehlting J."/>
            <person name="Ellis B."/>
            <person name="Gendler K."/>
            <person name="Goodstein D."/>
            <person name="Gribskov M."/>
            <person name="Grimwood J."/>
            <person name="Groover A."/>
            <person name="Gunter L."/>
            <person name="Hamberger B."/>
            <person name="Heinze B."/>
            <person name="Helariutta Y."/>
            <person name="Henrissat B."/>
            <person name="Holligan D."/>
            <person name="Holt R."/>
            <person name="Huang W."/>
            <person name="Islam-Faridi N."/>
            <person name="Jones S."/>
            <person name="Jones-Rhoades M."/>
            <person name="Jorgensen R."/>
            <person name="Joshi C."/>
            <person name="Kangasjarvi J."/>
            <person name="Karlsson J."/>
            <person name="Kelleher C."/>
            <person name="Kirkpatrick R."/>
            <person name="Kirst M."/>
            <person name="Kohler A."/>
            <person name="Kalluri U."/>
            <person name="Larimer F."/>
            <person name="Leebens-Mack J."/>
            <person name="Leple J.C."/>
            <person name="Locascio P."/>
            <person name="Lou Y."/>
            <person name="Lucas S."/>
            <person name="Martin F."/>
            <person name="Montanini B."/>
            <person name="Napoli C."/>
            <person name="Nelson D.R."/>
            <person name="Nelson C."/>
            <person name="Nieminen K."/>
            <person name="Nilsson O."/>
            <person name="Pereda V."/>
            <person name="Peter G."/>
            <person name="Philippe R."/>
            <person name="Pilate G."/>
            <person name="Poliakov A."/>
            <person name="Razumovskaya J."/>
            <person name="Richardson P."/>
            <person name="Rinaldi C."/>
            <person name="Ritland K."/>
            <person name="Rouze P."/>
            <person name="Ryaboy D."/>
            <person name="Schmutz J."/>
            <person name="Schrader J."/>
            <person name="Segerman B."/>
            <person name="Shin H."/>
            <person name="Siddiqui A."/>
            <person name="Sterky F."/>
            <person name="Terry A."/>
            <person name="Tsai C.J."/>
            <person name="Uberbacher E."/>
            <person name="Unneberg P."/>
            <person name="Vahala J."/>
            <person name="Wall K."/>
            <person name="Wessler S."/>
            <person name="Yang G."/>
            <person name="Yin T."/>
            <person name="Douglas C."/>
            <person name="Marra M."/>
            <person name="Sandberg G."/>
            <person name="Van de Peer Y."/>
            <person name="Rokhsar D."/>
        </authorList>
    </citation>
    <scope>NUCLEOTIDE SEQUENCE [LARGE SCALE GENOMIC DNA]</scope>
    <source>
        <strain evidence="2">cv. Nisqually</strain>
    </source>
</reference>
<gene>
    <name evidence="1" type="ORF">POPTR_015G148400</name>
</gene>
<keyword evidence="2" id="KW-1185">Reference proteome</keyword>
<dbReference type="EMBL" id="CM009304">
    <property type="protein sequence ID" value="PNT02233.1"/>
    <property type="molecule type" value="Genomic_DNA"/>
</dbReference>
<dbReference type="InParanoid" id="A0A2K1XN73"/>
<proteinExistence type="predicted"/>
<accession>A0A2K1XN73</accession>
<sequence length="81" mass="9494">MIFKCHQSSSRYWCTTKLKLEIFCKLELCKALHSTSYVTYHQNEASESHLFLHSQLQGICGVNCLIIVEILGYFHEKRGWI</sequence>